<protein>
    <submittedName>
        <fullName evidence="2">Uncharacterized protein</fullName>
    </submittedName>
</protein>
<gene>
    <name evidence="2" type="ORF">L345_01570</name>
</gene>
<evidence type="ECO:0000256" key="1">
    <source>
        <dbReference type="SAM" id="MobiDB-lite"/>
    </source>
</evidence>
<accession>V8PF69</accession>
<comment type="caution">
    <text evidence="2">The sequence shown here is derived from an EMBL/GenBank/DDBJ whole genome shotgun (WGS) entry which is preliminary data.</text>
</comment>
<proteinExistence type="predicted"/>
<sequence length="82" mass="8720">MGCEIARESCGAFESRPAGKSGGSGRSCETRRGEENDPVSEGNLPFPAATAYFRAIVSIPVALKCSCPMHERTTLPCAMPDR</sequence>
<feature type="region of interest" description="Disordered" evidence="1">
    <location>
        <begin position="13"/>
        <end position="42"/>
    </location>
</feature>
<organism evidence="2 3">
    <name type="scientific">Ophiophagus hannah</name>
    <name type="common">King cobra</name>
    <name type="synonym">Naja hannah</name>
    <dbReference type="NCBI Taxonomy" id="8665"/>
    <lineage>
        <taxon>Eukaryota</taxon>
        <taxon>Metazoa</taxon>
        <taxon>Chordata</taxon>
        <taxon>Craniata</taxon>
        <taxon>Vertebrata</taxon>
        <taxon>Euteleostomi</taxon>
        <taxon>Lepidosauria</taxon>
        <taxon>Squamata</taxon>
        <taxon>Bifurcata</taxon>
        <taxon>Unidentata</taxon>
        <taxon>Episquamata</taxon>
        <taxon>Toxicofera</taxon>
        <taxon>Serpentes</taxon>
        <taxon>Colubroidea</taxon>
        <taxon>Elapidae</taxon>
        <taxon>Elapinae</taxon>
        <taxon>Ophiophagus</taxon>
    </lineage>
</organism>
<feature type="non-terminal residue" evidence="2">
    <location>
        <position position="1"/>
    </location>
</feature>
<dbReference type="AlphaFoldDB" id="V8PF69"/>
<dbReference type="EMBL" id="AZIM01000202">
    <property type="protein sequence ID" value="ETE72616.1"/>
    <property type="molecule type" value="Genomic_DNA"/>
</dbReference>
<evidence type="ECO:0000313" key="2">
    <source>
        <dbReference type="EMBL" id="ETE72616.1"/>
    </source>
</evidence>
<dbReference type="Proteomes" id="UP000018936">
    <property type="component" value="Unassembled WGS sequence"/>
</dbReference>
<reference evidence="2 3" key="1">
    <citation type="journal article" date="2013" name="Proc. Natl. Acad. Sci. U.S.A.">
        <title>The king cobra genome reveals dynamic gene evolution and adaptation in the snake venom system.</title>
        <authorList>
            <person name="Vonk F.J."/>
            <person name="Casewell N.R."/>
            <person name="Henkel C.V."/>
            <person name="Heimberg A.M."/>
            <person name="Jansen H.J."/>
            <person name="McCleary R.J."/>
            <person name="Kerkkamp H.M."/>
            <person name="Vos R.A."/>
            <person name="Guerreiro I."/>
            <person name="Calvete J.J."/>
            <person name="Wuster W."/>
            <person name="Woods A.E."/>
            <person name="Logan J.M."/>
            <person name="Harrison R.A."/>
            <person name="Castoe T.A."/>
            <person name="de Koning A.P."/>
            <person name="Pollock D.D."/>
            <person name="Yandell M."/>
            <person name="Calderon D."/>
            <person name="Renjifo C."/>
            <person name="Currier R.B."/>
            <person name="Salgado D."/>
            <person name="Pla D."/>
            <person name="Sanz L."/>
            <person name="Hyder A.S."/>
            <person name="Ribeiro J.M."/>
            <person name="Arntzen J.W."/>
            <person name="van den Thillart G.E."/>
            <person name="Boetzer M."/>
            <person name="Pirovano W."/>
            <person name="Dirks R.P."/>
            <person name="Spaink H.P."/>
            <person name="Duboule D."/>
            <person name="McGlinn E."/>
            <person name="Kini R.M."/>
            <person name="Richardson M.K."/>
        </authorList>
    </citation>
    <scope>NUCLEOTIDE SEQUENCE</scope>
    <source>
        <tissue evidence="2">Blood</tissue>
    </source>
</reference>
<evidence type="ECO:0000313" key="3">
    <source>
        <dbReference type="Proteomes" id="UP000018936"/>
    </source>
</evidence>
<keyword evidence="3" id="KW-1185">Reference proteome</keyword>
<name>V8PF69_OPHHA</name>